<name>A0A0C5J891_9PROT</name>
<keyword evidence="2" id="KW-1185">Reference proteome</keyword>
<dbReference type="EMBL" id="CP010554">
    <property type="protein sequence ID" value="AJP47963.1"/>
    <property type="molecule type" value="Genomic_DNA"/>
</dbReference>
<dbReference type="HOGENOM" id="CLU_2755170_0_0_4"/>
<dbReference type="AlphaFoldDB" id="A0A0C5J891"/>
<gene>
    <name evidence="1" type="ORF">PG1C_04780</name>
</gene>
<dbReference type="RefSeq" id="WP_202636282.1">
    <property type="nucleotide sequence ID" value="NZ_CP010554.1"/>
</dbReference>
<sequence length="70" mass="7737">MVSLKERLQAAADGDFSHFEAGIPTGIHAFDHEEMKRCVQALQRLVQRSQGPIAHGERCQVLASVQPLIL</sequence>
<accession>A0A0C5J891</accession>
<reference evidence="1 2" key="1">
    <citation type="journal article" date="2015" name="Genome Announc.">
        <title>Complete Genome Sequence of a Novel Bacterium within the Family Rhodocyclaceae That Degrades Polycyclic Aromatic Hydrocarbons.</title>
        <authorList>
            <person name="Singleton D.R."/>
            <person name="Dickey A.N."/>
            <person name="Scholl E.H."/>
            <person name="Wright F.A."/>
            <person name="Aitken M.D."/>
        </authorList>
    </citation>
    <scope>NUCLEOTIDE SEQUENCE [LARGE SCALE GENOMIC DNA]</scope>
    <source>
        <strain evidence="2">PG1-Ca6</strain>
    </source>
</reference>
<protein>
    <submittedName>
        <fullName evidence="1">Uncharacterized protein</fullName>
    </submittedName>
</protein>
<evidence type="ECO:0000313" key="1">
    <source>
        <dbReference type="EMBL" id="AJP47963.1"/>
    </source>
</evidence>
<evidence type="ECO:0000313" key="2">
    <source>
        <dbReference type="Proteomes" id="UP000061603"/>
    </source>
</evidence>
<dbReference type="KEGG" id="rbu:PG1C_04780"/>
<organism evidence="1 2">
    <name type="scientific">Rugosibacter aromaticivorans</name>
    <dbReference type="NCBI Taxonomy" id="1565605"/>
    <lineage>
        <taxon>Bacteria</taxon>
        <taxon>Pseudomonadati</taxon>
        <taxon>Pseudomonadota</taxon>
        <taxon>Betaproteobacteria</taxon>
        <taxon>Nitrosomonadales</taxon>
        <taxon>Sterolibacteriaceae</taxon>
        <taxon>Rugosibacter</taxon>
    </lineage>
</organism>
<proteinExistence type="predicted"/>
<dbReference type="Proteomes" id="UP000061603">
    <property type="component" value="Chromosome"/>
</dbReference>